<evidence type="ECO:0008006" key="6">
    <source>
        <dbReference type="Google" id="ProtNLM"/>
    </source>
</evidence>
<feature type="domain" description="Flagellin C-terminal" evidence="4">
    <location>
        <begin position="328"/>
        <end position="410"/>
    </location>
</feature>
<evidence type="ECO:0000256" key="2">
    <source>
        <dbReference type="SAM" id="Coils"/>
    </source>
</evidence>
<evidence type="ECO:0000259" key="4">
    <source>
        <dbReference type="Pfam" id="PF00700"/>
    </source>
</evidence>
<keyword evidence="1" id="KW-0975">Bacterial flagellum</keyword>
<dbReference type="NCBIfam" id="TIGR02550">
    <property type="entry name" value="flagell_flgL"/>
    <property type="match status" value="1"/>
</dbReference>
<keyword evidence="2" id="KW-0175">Coiled coil</keyword>
<name>A0A5B8R5I6_9ZZZZ</name>
<feature type="coiled-coil region" evidence="2">
    <location>
        <begin position="81"/>
        <end position="108"/>
    </location>
</feature>
<evidence type="ECO:0000256" key="1">
    <source>
        <dbReference type="ARBA" id="ARBA00023143"/>
    </source>
</evidence>
<dbReference type="InterPro" id="IPR001492">
    <property type="entry name" value="Flagellin"/>
</dbReference>
<evidence type="ECO:0000313" key="5">
    <source>
        <dbReference type="EMBL" id="QEA03711.1"/>
    </source>
</evidence>
<dbReference type="PANTHER" id="PTHR42792:SF1">
    <property type="entry name" value="FLAGELLAR HOOK-ASSOCIATED PROTEIN 3"/>
    <property type="match status" value="1"/>
</dbReference>
<dbReference type="AlphaFoldDB" id="A0A5B8R5I6"/>
<dbReference type="Gene3D" id="1.20.1330.10">
    <property type="entry name" value="f41 fragment of flagellin, N-terminal domain"/>
    <property type="match status" value="2"/>
</dbReference>
<accession>A0A5B8R5I6</accession>
<proteinExistence type="predicted"/>
<dbReference type="PANTHER" id="PTHR42792">
    <property type="entry name" value="FLAGELLIN"/>
    <property type="match status" value="1"/>
</dbReference>
<dbReference type="Pfam" id="PF00669">
    <property type="entry name" value="Flagellin_N"/>
    <property type="match status" value="1"/>
</dbReference>
<dbReference type="GO" id="GO:0005198">
    <property type="term" value="F:structural molecule activity"/>
    <property type="evidence" value="ECO:0007669"/>
    <property type="project" value="InterPro"/>
</dbReference>
<dbReference type="PRINTS" id="PR00207">
    <property type="entry name" value="FLAGELLIN"/>
</dbReference>
<gene>
    <name evidence="5" type="ORF">KBTEX_00011</name>
</gene>
<protein>
    <recommendedName>
        <fullName evidence="6">Flagellar hook-associated protein 3</fullName>
    </recommendedName>
</protein>
<dbReference type="InterPro" id="IPR046358">
    <property type="entry name" value="Flagellin_C"/>
</dbReference>
<dbReference type="SUPFAM" id="SSF64518">
    <property type="entry name" value="Phase 1 flagellin"/>
    <property type="match status" value="1"/>
</dbReference>
<dbReference type="Pfam" id="PF00700">
    <property type="entry name" value="Flagellin_C"/>
    <property type="match status" value="1"/>
</dbReference>
<dbReference type="InterPro" id="IPR001029">
    <property type="entry name" value="Flagellin_N"/>
</dbReference>
<dbReference type="EMBL" id="MN079076">
    <property type="protein sequence ID" value="QEA03711.1"/>
    <property type="molecule type" value="Genomic_DNA"/>
</dbReference>
<reference evidence="5" key="1">
    <citation type="submission" date="2019-06" db="EMBL/GenBank/DDBJ databases">
        <authorList>
            <person name="Murdoch R.W."/>
            <person name="Fathepure B."/>
        </authorList>
    </citation>
    <scope>NUCLEOTIDE SEQUENCE</scope>
</reference>
<organism evidence="5">
    <name type="scientific">uncultured organism</name>
    <dbReference type="NCBI Taxonomy" id="155900"/>
    <lineage>
        <taxon>unclassified sequences</taxon>
        <taxon>environmental samples</taxon>
    </lineage>
</organism>
<sequence length="410" mass="44261">MVRISTNQYHQTALNALLDQQNTLSKVQEQIASGKRILSPSDDPSGAARVLELAQSIESTERYNRNIDAAESRMGLEESTLNEVSSTLQRVRELAVQAKNDSNTAEDRKKIAAEVREQWKHLVQLGNTTDGNGEYLFAGAQSGTRPFQTQADDTVQYAGDQTARRLQVGAGRSMETTHTGYETFMDMPASYKVTATTGSTGTATAAVAVNTSVTQREDVSGYEVRFTETADGGFDYAVVDDSGNAVTDSDGNAITGRYEAGRSIQLPEQGVELTLHGQPADGDALTIQADSDRSMFDAVERFASALENASDTEQGRSAFQAAGDRALAEVDAGLENVERIRAEVGGRLNGLDSERNANEAAALELKSARSTIQDLDYASAISEFSRRLTGMQAAQQSYSKIQGMSLFNYL</sequence>
<evidence type="ECO:0000259" key="3">
    <source>
        <dbReference type="Pfam" id="PF00669"/>
    </source>
</evidence>
<feature type="domain" description="Flagellin N-terminal" evidence="3">
    <location>
        <begin position="4"/>
        <end position="141"/>
    </location>
</feature>
<dbReference type="InterPro" id="IPR013384">
    <property type="entry name" value="Flagell_FlgL"/>
</dbReference>